<dbReference type="HAMAP" id="MF_00518">
    <property type="entry name" value="Deacylase_Dtd"/>
    <property type="match status" value="1"/>
</dbReference>
<proteinExistence type="inferred from homology"/>
<dbReference type="OrthoDB" id="9801395at2"/>
<keyword evidence="2" id="KW-0820">tRNA-binding</keyword>
<dbReference type="EMBL" id="CAGS01000285">
    <property type="protein sequence ID" value="CCF84532.1"/>
    <property type="molecule type" value="Genomic_DNA"/>
</dbReference>
<dbReference type="GO" id="GO:0106026">
    <property type="term" value="F:Gly-tRNA(Ala) deacylase activity"/>
    <property type="evidence" value="ECO:0007669"/>
    <property type="project" value="UniProtKB-UniRule"/>
</dbReference>
<dbReference type="Pfam" id="PF02580">
    <property type="entry name" value="Tyr_Deacylase"/>
    <property type="match status" value="1"/>
</dbReference>
<dbReference type="GO" id="GO:0000049">
    <property type="term" value="F:tRNA binding"/>
    <property type="evidence" value="ECO:0007669"/>
    <property type="project" value="UniProtKB-UniRule"/>
</dbReference>
<evidence type="ECO:0000313" key="3">
    <source>
        <dbReference type="EMBL" id="CCF84532.1"/>
    </source>
</evidence>
<dbReference type="InterPro" id="IPR003732">
    <property type="entry name" value="Daa-tRNA_deacyls_DTD"/>
</dbReference>
<accession>I4EIM0</accession>
<dbReference type="GO" id="GO:0051500">
    <property type="term" value="F:D-tyrosyl-tRNA(Tyr) deacylase activity"/>
    <property type="evidence" value="ECO:0007669"/>
    <property type="project" value="TreeGrafter"/>
</dbReference>
<comment type="domain">
    <text evidence="2">A Gly-cisPro motif from one monomer fits into the active site of the other monomer to allow specific chiral rejection of L-amino acids.</text>
</comment>
<comment type="caution">
    <text evidence="3">The sequence shown here is derived from an EMBL/GenBank/DDBJ whole genome shotgun (WGS) entry which is preliminary data.</text>
</comment>
<dbReference type="AlphaFoldDB" id="I4EIM0"/>
<comment type="similarity">
    <text evidence="1 2">Belongs to the DTD family.</text>
</comment>
<keyword evidence="2" id="KW-0694">RNA-binding</keyword>
<keyword evidence="4" id="KW-1185">Reference proteome</keyword>
<evidence type="ECO:0000313" key="4">
    <source>
        <dbReference type="Proteomes" id="UP000004221"/>
    </source>
</evidence>
<comment type="subcellular location">
    <subcellularLocation>
        <location evidence="2">Cytoplasm</location>
    </subcellularLocation>
</comment>
<comment type="catalytic activity">
    <reaction evidence="2">
        <text>a D-aminoacyl-tRNA + H2O = a tRNA + a D-alpha-amino acid + H(+)</text>
        <dbReference type="Rhea" id="RHEA:13953"/>
        <dbReference type="Rhea" id="RHEA-COMP:10123"/>
        <dbReference type="Rhea" id="RHEA-COMP:10124"/>
        <dbReference type="ChEBI" id="CHEBI:15377"/>
        <dbReference type="ChEBI" id="CHEBI:15378"/>
        <dbReference type="ChEBI" id="CHEBI:59871"/>
        <dbReference type="ChEBI" id="CHEBI:78442"/>
        <dbReference type="ChEBI" id="CHEBI:79333"/>
        <dbReference type="EC" id="3.1.1.96"/>
    </reaction>
</comment>
<dbReference type="SUPFAM" id="SSF69500">
    <property type="entry name" value="DTD-like"/>
    <property type="match status" value="1"/>
</dbReference>
<feature type="short sequence motif" description="Gly-cisPro motif, important for rejection of L-amino acids" evidence="2">
    <location>
        <begin position="137"/>
        <end position="138"/>
    </location>
</feature>
<dbReference type="PANTHER" id="PTHR10472:SF5">
    <property type="entry name" value="D-AMINOACYL-TRNA DEACYLASE 1"/>
    <property type="match status" value="1"/>
</dbReference>
<evidence type="ECO:0000256" key="1">
    <source>
        <dbReference type="ARBA" id="ARBA00009673"/>
    </source>
</evidence>
<reference evidence="3 4" key="1">
    <citation type="journal article" date="2012" name="ISME J.">
        <title>Nitrification expanded: discovery, physiology and genomics of a nitrite-oxidizing bacterium from the phylum Chloroflexi.</title>
        <authorList>
            <person name="Sorokin D.Y."/>
            <person name="Lucker S."/>
            <person name="Vejmelkova D."/>
            <person name="Kostrikina N.A."/>
            <person name="Kleerebezem R."/>
            <person name="Rijpstra W.I."/>
            <person name="Damste J.S."/>
            <person name="Le Paslier D."/>
            <person name="Muyzer G."/>
            <person name="Wagner M."/>
            <person name="van Loosdrecht M.C."/>
            <person name="Daims H."/>
        </authorList>
    </citation>
    <scope>NUCLEOTIDE SEQUENCE [LARGE SCALE GENOMIC DNA]</scope>
    <source>
        <strain evidence="4">none</strain>
    </source>
</reference>
<comment type="function">
    <text evidence="2">An aminoacyl-tRNA editing enzyme that deacylates mischarged D-aminoacyl-tRNAs. Also deacylates mischarged glycyl-tRNA(Ala), protecting cells against glycine mischarging by AlaRS. Acts via tRNA-based rather than protein-based catalysis; rejects L-amino acids rather than detecting D-amino acids in the active site. By recycling D-aminoacyl-tRNA to D-amino acids and free tRNA molecules, this enzyme counteracts the toxicity associated with the formation of D-aminoacyl-tRNA entities in vivo and helps enforce protein L-homochirality.</text>
</comment>
<keyword evidence="2" id="KW-0963">Cytoplasm</keyword>
<organism evidence="3 4">
    <name type="scientific">Nitrolancea hollandica Lb</name>
    <dbReference type="NCBI Taxonomy" id="1129897"/>
    <lineage>
        <taxon>Bacteria</taxon>
        <taxon>Pseudomonadati</taxon>
        <taxon>Thermomicrobiota</taxon>
        <taxon>Thermomicrobia</taxon>
        <taxon>Sphaerobacterales</taxon>
        <taxon>Sphaerobacterineae</taxon>
        <taxon>Sphaerobacteraceae</taxon>
        <taxon>Nitrolancea</taxon>
    </lineage>
</organism>
<dbReference type="CDD" id="cd00563">
    <property type="entry name" value="Dtyr_deacylase"/>
    <property type="match status" value="1"/>
</dbReference>
<dbReference type="Proteomes" id="UP000004221">
    <property type="component" value="Unassembled WGS sequence"/>
</dbReference>
<dbReference type="EC" id="3.1.1.96" evidence="2"/>
<evidence type="ECO:0000256" key="2">
    <source>
        <dbReference type="HAMAP-Rule" id="MF_00518"/>
    </source>
</evidence>
<gene>
    <name evidence="2 3" type="primary">dtd</name>
    <name evidence="3" type="ORF">NITHO_3550001</name>
</gene>
<dbReference type="PANTHER" id="PTHR10472">
    <property type="entry name" value="D-TYROSYL-TRNA TYR DEACYLASE"/>
    <property type="match status" value="1"/>
</dbReference>
<dbReference type="GO" id="GO:0019478">
    <property type="term" value="P:D-amino acid catabolic process"/>
    <property type="evidence" value="ECO:0007669"/>
    <property type="project" value="UniProtKB-UniRule"/>
</dbReference>
<dbReference type="GO" id="GO:0005737">
    <property type="term" value="C:cytoplasm"/>
    <property type="evidence" value="ECO:0007669"/>
    <property type="project" value="UniProtKB-SubCell"/>
</dbReference>
<keyword evidence="2 3" id="KW-0378">Hydrolase</keyword>
<dbReference type="NCBIfam" id="TIGR00256">
    <property type="entry name" value="D-aminoacyl-tRNA deacylase"/>
    <property type="match status" value="1"/>
</dbReference>
<protein>
    <recommendedName>
        <fullName evidence="2">D-aminoacyl-tRNA deacylase</fullName>
        <shortName evidence="2">DTD</shortName>
        <ecNumber evidence="2">3.1.1.96</ecNumber>
    </recommendedName>
    <alternativeName>
        <fullName evidence="2">Gly-tRNA(Ala) deacylase</fullName>
        <ecNumber evidence="2">3.1.1.-</ecNumber>
    </alternativeName>
</protein>
<comment type="subunit">
    <text evidence="2">Homodimer.</text>
</comment>
<name>I4EIM0_9BACT</name>
<dbReference type="RefSeq" id="WP_008478757.1">
    <property type="nucleotide sequence ID" value="NZ_CAGS01000285.1"/>
</dbReference>
<dbReference type="EC" id="3.1.1.-" evidence="2"/>
<comment type="catalytic activity">
    <reaction evidence="2">
        <text>glycyl-tRNA(Ala) + H2O = tRNA(Ala) + glycine + H(+)</text>
        <dbReference type="Rhea" id="RHEA:53744"/>
        <dbReference type="Rhea" id="RHEA-COMP:9657"/>
        <dbReference type="Rhea" id="RHEA-COMP:13640"/>
        <dbReference type="ChEBI" id="CHEBI:15377"/>
        <dbReference type="ChEBI" id="CHEBI:15378"/>
        <dbReference type="ChEBI" id="CHEBI:57305"/>
        <dbReference type="ChEBI" id="CHEBI:78442"/>
        <dbReference type="ChEBI" id="CHEBI:78522"/>
    </reaction>
</comment>
<dbReference type="FunFam" id="3.50.80.10:FF:000001">
    <property type="entry name" value="D-aminoacyl-tRNA deacylase"/>
    <property type="match status" value="1"/>
</dbReference>
<dbReference type="InterPro" id="IPR023509">
    <property type="entry name" value="DTD-like_sf"/>
</dbReference>
<dbReference type="Gene3D" id="3.50.80.10">
    <property type="entry name" value="D-tyrosyl-tRNA(Tyr) deacylase"/>
    <property type="match status" value="1"/>
</dbReference>
<sequence>MRILIQRVAEASVRVDGSVIGRIGPGLLLFVGIRDGDSQEEAVLLAGKVANLRIFEDEAGKMNRSMLDLGLSALVVSQFTLYADLRKGRRPSFIEAARPETAAPLVESFAGALRDLGLTVETGQFGAHMEIALVNDGPVTIWLDSADLRPPTTG</sequence>
<dbReference type="GO" id="GO:0043908">
    <property type="term" value="F:Ser(Gly)-tRNA(Ala) hydrolase activity"/>
    <property type="evidence" value="ECO:0007669"/>
    <property type="project" value="UniProtKB-UniRule"/>
</dbReference>